<dbReference type="PANTHER" id="PTHR30477:SF0">
    <property type="entry name" value="METAL TRANSPORT SYSTEM MEMBRANE PROTEIN TM_0125-RELATED"/>
    <property type="match status" value="1"/>
</dbReference>
<dbReference type="SUPFAM" id="SSF81345">
    <property type="entry name" value="ABC transporter involved in vitamin B12 uptake, BtuC"/>
    <property type="match status" value="1"/>
</dbReference>
<sequence>MIRAFEAGIAIGVVAPLIGMFLVVRRYSLMADTLAHVSFAGVAIGLLLKINPIFTAIGLSVIAGFGIEALRSSRRVFGESVLALFLSGSLAIAVIILSLSKGFNANLFSYLFGSISTVTTTDLVVIVTLAVVVFLDVIFLYKELFFTSFDPELAEASGLPVKMINLTMVTLAAVAVAISITIVGVLLVGALMVIPVISAMQYGHGFRHTLILSVIFSLVSVVLGLFASYYYDLASGGAIVVVALIIFLLSLALVKKN</sequence>
<dbReference type="GO" id="GO:0010043">
    <property type="term" value="P:response to zinc ion"/>
    <property type="evidence" value="ECO:0007669"/>
    <property type="project" value="TreeGrafter"/>
</dbReference>
<dbReference type="InterPro" id="IPR001626">
    <property type="entry name" value="ABC_TroCD"/>
</dbReference>
<feature type="transmembrane region" description="Helical" evidence="7">
    <location>
        <begin position="111"/>
        <end position="141"/>
    </location>
</feature>
<evidence type="ECO:0000256" key="7">
    <source>
        <dbReference type="SAM" id="Phobius"/>
    </source>
</evidence>
<keyword evidence="3 6" id="KW-0812">Transmembrane</keyword>
<keyword evidence="6" id="KW-0813">Transport</keyword>
<feature type="transmembrane region" description="Helical" evidence="7">
    <location>
        <begin position="7"/>
        <end position="24"/>
    </location>
</feature>
<dbReference type="Pfam" id="PF00950">
    <property type="entry name" value="ABC-3"/>
    <property type="match status" value="1"/>
</dbReference>
<dbReference type="AlphaFoldDB" id="A0A837I6I1"/>
<evidence type="ECO:0000313" key="8">
    <source>
        <dbReference type="EMBL" id="KKT36680.1"/>
    </source>
</evidence>
<feature type="transmembrane region" description="Helical" evidence="7">
    <location>
        <begin position="76"/>
        <end position="99"/>
    </location>
</feature>
<dbReference type="GO" id="GO:0055085">
    <property type="term" value="P:transmembrane transport"/>
    <property type="evidence" value="ECO:0007669"/>
    <property type="project" value="InterPro"/>
</dbReference>
<dbReference type="PANTHER" id="PTHR30477">
    <property type="entry name" value="ABC-TRANSPORTER METAL-BINDING PROTEIN"/>
    <property type="match status" value="1"/>
</dbReference>
<name>A0A837I6I1_9BACT</name>
<dbReference type="GO" id="GO:0043190">
    <property type="term" value="C:ATP-binding cassette (ABC) transporter complex"/>
    <property type="evidence" value="ECO:0007669"/>
    <property type="project" value="InterPro"/>
</dbReference>
<evidence type="ECO:0000256" key="2">
    <source>
        <dbReference type="ARBA" id="ARBA00008034"/>
    </source>
</evidence>
<feature type="transmembrane region" description="Helical" evidence="7">
    <location>
        <begin position="209"/>
        <end position="231"/>
    </location>
</feature>
<feature type="transmembrane region" description="Helical" evidence="7">
    <location>
        <begin position="169"/>
        <end position="197"/>
    </location>
</feature>
<keyword evidence="4 7" id="KW-1133">Transmembrane helix</keyword>
<evidence type="ECO:0000256" key="6">
    <source>
        <dbReference type="RuleBase" id="RU003943"/>
    </source>
</evidence>
<reference evidence="8 9" key="1">
    <citation type="journal article" date="2015" name="Nature">
        <title>rRNA introns, odd ribosomes, and small enigmatic genomes across a large radiation of phyla.</title>
        <authorList>
            <person name="Brown C.T."/>
            <person name="Hug L.A."/>
            <person name="Thomas B.C."/>
            <person name="Sharon I."/>
            <person name="Castelle C.J."/>
            <person name="Singh A."/>
            <person name="Wilkins M.J."/>
            <person name="Williams K.H."/>
            <person name="Banfield J.F."/>
        </authorList>
    </citation>
    <scope>NUCLEOTIDE SEQUENCE [LARGE SCALE GENOMIC DNA]</scope>
</reference>
<protein>
    <submittedName>
        <fullName evidence="8">ABC-3 protein</fullName>
    </submittedName>
</protein>
<dbReference type="Gene3D" id="1.10.3470.10">
    <property type="entry name" value="ABC transporter involved in vitamin B12 uptake, BtuC"/>
    <property type="match status" value="1"/>
</dbReference>
<evidence type="ECO:0000256" key="1">
    <source>
        <dbReference type="ARBA" id="ARBA00004141"/>
    </source>
</evidence>
<gene>
    <name evidence="8" type="ORF">UW25_C0004G0008</name>
</gene>
<evidence type="ECO:0000256" key="3">
    <source>
        <dbReference type="ARBA" id="ARBA00022692"/>
    </source>
</evidence>
<accession>A0A837I6I1</accession>
<evidence type="ECO:0000313" key="9">
    <source>
        <dbReference type="Proteomes" id="UP000033815"/>
    </source>
</evidence>
<comment type="similarity">
    <text evidence="2 6">Belongs to the ABC-3 integral membrane protein family.</text>
</comment>
<comment type="caution">
    <text evidence="8">The sequence shown here is derived from an EMBL/GenBank/DDBJ whole genome shotgun (WGS) entry which is preliminary data.</text>
</comment>
<comment type="subcellular location">
    <subcellularLocation>
        <location evidence="6">Cell membrane</location>
        <topology evidence="6">Multi-pass membrane protein</topology>
    </subcellularLocation>
    <subcellularLocation>
        <location evidence="1">Membrane</location>
        <topology evidence="1">Multi-pass membrane protein</topology>
    </subcellularLocation>
</comment>
<evidence type="ECO:0000256" key="4">
    <source>
        <dbReference type="ARBA" id="ARBA00022989"/>
    </source>
</evidence>
<dbReference type="Proteomes" id="UP000033815">
    <property type="component" value="Unassembled WGS sequence"/>
</dbReference>
<evidence type="ECO:0000256" key="5">
    <source>
        <dbReference type="ARBA" id="ARBA00023136"/>
    </source>
</evidence>
<keyword evidence="5 7" id="KW-0472">Membrane</keyword>
<dbReference type="InterPro" id="IPR037294">
    <property type="entry name" value="ABC_BtuC-like"/>
</dbReference>
<organism evidence="8 9">
    <name type="scientific">Candidatus Nomurabacteria bacterium GW2011_GWB1_44_12</name>
    <dbReference type="NCBI Taxonomy" id="1618748"/>
    <lineage>
        <taxon>Bacteria</taxon>
        <taxon>Candidatus Nomuraibacteriota</taxon>
    </lineage>
</organism>
<proteinExistence type="inferred from homology"/>
<dbReference type="EMBL" id="LCHP01000004">
    <property type="protein sequence ID" value="KKT36680.1"/>
    <property type="molecule type" value="Genomic_DNA"/>
</dbReference>
<feature type="transmembrane region" description="Helical" evidence="7">
    <location>
        <begin position="237"/>
        <end position="254"/>
    </location>
</feature>